<evidence type="ECO:0000256" key="10">
    <source>
        <dbReference type="ARBA" id="ARBA00024459"/>
    </source>
</evidence>
<comment type="catalytic activity">
    <reaction evidence="11">
        <text>8-oxo-dGTP + H2O = 8-oxo-dGMP + diphosphate + H(+)</text>
        <dbReference type="Rhea" id="RHEA:31575"/>
        <dbReference type="ChEBI" id="CHEBI:15377"/>
        <dbReference type="ChEBI" id="CHEBI:15378"/>
        <dbReference type="ChEBI" id="CHEBI:33019"/>
        <dbReference type="ChEBI" id="CHEBI:63224"/>
        <dbReference type="ChEBI" id="CHEBI:77896"/>
    </reaction>
    <physiologicalReaction direction="left-to-right" evidence="11">
        <dbReference type="Rhea" id="RHEA:31576"/>
    </physiologicalReaction>
</comment>
<dbReference type="SUPFAM" id="SSF55811">
    <property type="entry name" value="Nudix"/>
    <property type="match status" value="1"/>
</dbReference>
<keyword evidence="7" id="KW-0460">Magnesium</keyword>
<dbReference type="Pfam" id="PF00293">
    <property type="entry name" value="NUDIX"/>
    <property type="match status" value="1"/>
</dbReference>
<dbReference type="Gene3D" id="3.90.79.10">
    <property type="entry name" value="Nucleoside Triphosphate Pyrophosphohydrolase"/>
    <property type="match status" value="1"/>
</dbReference>
<comment type="catalytic activity">
    <reaction evidence="10">
        <text>2-oxo-dATP + H2O = 2-oxo-dAMP + diphosphate + H(+)</text>
        <dbReference type="Rhea" id="RHEA:31583"/>
        <dbReference type="ChEBI" id="CHEBI:15377"/>
        <dbReference type="ChEBI" id="CHEBI:15378"/>
        <dbReference type="ChEBI" id="CHEBI:33019"/>
        <dbReference type="ChEBI" id="CHEBI:63212"/>
        <dbReference type="ChEBI" id="CHEBI:77897"/>
        <dbReference type="EC" id="3.6.1.56"/>
    </reaction>
    <physiologicalReaction direction="left-to-right" evidence="10">
        <dbReference type="Rhea" id="RHEA:31584"/>
    </physiologicalReaction>
</comment>
<accession>A0AAW1S9H3</accession>
<dbReference type="InterPro" id="IPR020084">
    <property type="entry name" value="NUDIX_hydrolase_CS"/>
</dbReference>
<dbReference type="GO" id="GO:0042262">
    <property type="term" value="P:DNA protection"/>
    <property type="evidence" value="ECO:0007669"/>
    <property type="project" value="InterPro"/>
</dbReference>
<sequence length="170" mass="19292">MALPDCLQPKLFTLVLVTDGRRVLLGKKKRGFGEGYFNGFGGKVEAGETIRDAASRELLEEAGIAADSLTHRGTLTFLFDDRPQPWEVHVFHSDSYTGMPTESEEMAPQWFDYDSIPYQQMWADDVFWYPLLLKGSACFRGTFHFVNTHTLVKRDLSEVPCLDGVDYKLC</sequence>
<evidence type="ECO:0000256" key="18">
    <source>
        <dbReference type="ARBA" id="ARBA00031927"/>
    </source>
</evidence>
<comment type="catalytic activity">
    <reaction evidence="12">
        <text>2-oxo-ATP + H2O = 2-oxo-AMP + diphosphate + H(+)</text>
        <dbReference type="Rhea" id="RHEA:67392"/>
        <dbReference type="ChEBI" id="CHEBI:15377"/>
        <dbReference type="ChEBI" id="CHEBI:15378"/>
        <dbReference type="ChEBI" id="CHEBI:33019"/>
        <dbReference type="ChEBI" id="CHEBI:71395"/>
        <dbReference type="ChEBI" id="CHEBI:172878"/>
    </reaction>
    <physiologicalReaction direction="left-to-right" evidence="12">
        <dbReference type="Rhea" id="RHEA:67393"/>
    </physiologicalReaction>
</comment>
<comment type="subcellular location">
    <subcellularLocation>
        <location evidence="2">Nucleus</location>
    </subcellularLocation>
</comment>
<evidence type="ECO:0000256" key="19">
    <source>
        <dbReference type="ARBA" id="ARBA00032071"/>
    </source>
</evidence>
<reference evidence="25 26" key="1">
    <citation type="journal article" date="2024" name="Nat. Commun.">
        <title>Phylogenomics reveals the evolutionary origins of lichenization in chlorophyte algae.</title>
        <authorList>
            <person name="Puginier C."/>
            <person name="Libourel C."/>
            <person name="Otte J."/>
            <person name="Skaloud P."/>
            <person name="Haon M."/>
            <person name="Grisel S."/>
            <person name="Petersen M."/>
            <person name="Berrin J.G."/>
            <person name="Delaux P.M."/>
            <person name="Dal Grande F."/>
            <person name="Keller J."/>
        </authorList>
    </citation>
    <scope>NUCLEOTIDE SEQUENCE [LARGE SCALE GENOMIC DNA]</scope>
    <source>
        <strain evidence="25 26">SAG 245.80</strain>
    </source>
</reference>
<keyword evidence="5" id="KW-0479">Metal-binding</keyword>
<keyword evidence="6" id="KW-0378">Hydrolase</keyword>
<dbReference type="InterPro" id="IPR015797">
    <property type="entry name" value="NUDIX_hydrolase-like_dom_sf"/>
</dbReference>
<dbReference type="GO" id="GO:0005634">
    <property type="term" value="C:nucleus"/>
    <property type="evidence" value="ECO:0007669"/>
    <property type="project" value="UniProtKB-SubCell"/>
</dbReference>
<feature type="domain" description="Nudix hydrolase" evidence="24">
    <location>
        <begin position="6"/>
        <end position="134"/>
    </location>
</feature>
<evidence type="ECO:0000256" key="3">
    <source>
        <dbReference type="ARBA" id="ARBA00005582"/>
    </source>
</evidence>
<evidence type="ECO:0000256" key="12">
    <source>
        <dbReference type="ARBA" id="ARBA00024596"/>
    </source>
</evidence>
<evidence type="ECO:0000256" key="7">
    <source>
        <dbReference type="ARBA" id="ARBA00022842"/>
    </source>
</evidence>
<organism evidence="25 26">
    <name type="scientific">Elliptochloris bilobata</name>
    <dbReference type="NCBI Taxonomy" id="381761"/>
    <lineage>
        <taxon>Eukaryota</taxon>
        <taxon>Viridiplantae</taxon>
        <taxon>Chlorophyta</taxon>
        <taxon>core chlorophytes</taxon>
        <taxon>Trebouxiophyceae</taxon>
        <taxon>Trebouxiophyceae incertae sedis</taxon>
        <taxon>Elliptochloris clade</taxon>
        <taxon>Elliptochloris</taxon>
    </lineage>
</organism>
<evidence type="ECO:0000313" key="26">
    <source>
        <dbReference type="Proteomes" id="UP001445335"/>
    </source>
</evidence>
<evidence type="ECO:0000256" key="4">
    <source>
        <dbReference type="ARBA" id="ARBA00011245"/>
    </source>
</evidence>
<comment type="subunit">
    <text evidence="4">Monomer.</text>
</comment>
<evidence type="ECO:0000256" key="11">
    <source>
        <dbReference type="ARBA" id="ARBA00024486"/>
    </source>
</evidence>
<dbReference type="EMBL" id="JALJOU010000008">
    <property type="protein sequence ID" value="KAK9842244.1"/>
    <property type="molecule type" value="Genomic_DNA"/>
</dbReference>
<dbReference type="GO" id="GO:0008828">
    <property type="term" value="F:dATP diphosphatase activity"/>
    <property type="evidence" value="ECO:0007669"/>
    <property type="project" value="UniProtKB-EC"/>
</dbReference>
<comment type="caution">
    <text evidence="25">The sequence shown here is derived from an EMBL/GenBank/DDBJ whole genome shotgun (WGS) entry which is preliminary data.</text>
</comment>
<evidence type="ECO:0000256" key="1">
    <source>
        <dbReference type="ARBA" id="ARBA00001946"/>
    </source>
</evidence>
<evidence type="ECO:0000256" key="14">
    <source>
        <dbReference type="ARBA" id="ARBA00026218"/>
    </source>
</evidence>
<proteinExistence type="inferred from homology"/>
<dbReference type="Proteomes" id="UP001445335">
    <property type="component" value="Unassembled WGS sequence"/>
</dbReference>
<comment type="catalytic activity">
    <reaction evidence="21">
        <text>O(6)-methyl-dGTP + H2O = O(6)-methyl-dGMP + diphosphate + H(+)</text>
        <dbReference type="Rhea" id="RHEA:67600"/>
        <dbReference type="ChEBI" id="CHEBI:15377"/>
        <dbReference type="ChEBI" id="CHEBI:15378"/>
        <dbReference type="ChEBI" id="CHEBI:33019"/>
        <dbReference type="ChEBI" id="CHEBI:169974"/>
        <dbReference type="ChEBI" id="CHEBI:169975"/>
    </reaction>
    <physiologicalReaction direction="left-to-right" evidence="21">
        <dbReference type="Rhea" id="RHEA:67601"/>
    </physiologicalReaction>
</comment>
<comment type="catalytic activity">
    <reaction evidence="9">
        <text>8-oxo-dATP + H2O = 8-oxo-dAMP + diphosphate + H(+)</text>
        <dbReference type="Rhea" id="RHEA:65396"/>
        <dbReference type="ChEBI" id="CHEBI:15377"/>
        <dbReference type="ChEBI" id="CHEBI:15378"/>
        <dbReference type="ChEBI" id="CHEBI:33019"/>
        <dbReference type="ChEBI" id="CHEBI:71361"/>
        <dbReference type="ChEBI" id="CHEBI:172871"/>
    </reaction>
    <physiologicalReaction direction="left-to-right" evidence="9">
        <dbReference type="Rhea" id="RHEA:65397"/>
    </physiologicalReaction>
</comment>
<name>A0AAW1S9H3_9CHLO</name>
<evidence type="ECO:0000256" key="9">
    <source>
        <dbReference type="ARBA" id="ARBA00024448"/>
    </source>
</evidence>
<comment type="cofactor">
    <cofactor evidence="1">
        <name>Mg(2+)</name>
        <dbReference type="ChEBI" id="CHEBI:18420"/>
    </cofactor>
</comment>
<evidence type="ECO:0000256" key="8">
    <source>
        <dbReference type="ARBA" id="ARBA00023242"/>
    </source>
</evidence>
<evidence type="ECO:0000259" key="24">
    <source>
        <dbReference type="PROSITE" id="PS51462"/>
    </source>
</evidence>
<evidence type="ECO:0000313" key="25">
    <source>
        <dbReference type="EMBL" id="KAK9842244.1"/>
    </source>
</evidence>
<evidence type="ECO:0000256" key="22">
    <source>
        <dbReference type="ARBA" id="ARBA00049032"/>
    </source>
</evidence>
<dbReference type="EC" id="3.6.1.56" evidence="13"/>
<evidence type="ECO:0000256" key="21">
    <source>
        <dbReference type="ARBA" id="ARBA00048894"/>
    </source>
</evidence>
<evidence type="ECO:0000256" key="6">
    <source>
        <dbReference type="ARBA" id="ARBA00022801"/>
    </source>
</evidence>
<keyword evidence="26" id="KW-1185">Reference proteome</keyword>
<dbReference type="PANTHER" id="PTHR43758">
    <property type="entry name" value="7,8-DIHYDRO-8-OXOGUANINE TRIPHOSPHATASE"/>
    <property type="match status" value="1"/>
</dbReference>
<comment type="catalytic activity">
    <reaction evidence="22">
        <text>N(6)-methyl-dATP + H2O = N(6)-methyl-dAMP + diphosphate + H(+)</text>
        <dbReference type="Rhea" id="RHEA:67604"/>
        <dbReference type="ChEBI" id="CHEBI:15377"/>
        <dbReference type="ChEBI" id="CHEBI:15378"/>
        <dbReference type="ChEBI" id="CHEBI:33019"/>
        <dbReference type="ChEBI" id="CHEBI:169976"/>
        <dbReference type="ChEBI" id="CHEBI:172872"/>
    </reaction>
    <physiologicalReaction direction="left-to-right" evidence="22">
        <dbReference type="Rhea" id="RHEA:67605"/>
    </physiologicalReaction>
</comment>
<dbReference type="PRINTS" id="PR01403">
    <property type="entry name" value="8OXTPHPHTASE"/>
</dbReference>
<protein>
    <recommendedName>
        <fullName evidence="14">Oxidized purine nucleoside triphosphate hydrolase</fullName>
        <ecNumber evidence="13">3.6.1.56</ecNumber>
    </recommendedName>
    <alternativeName>
        <fullName evidence="18">2-hydroxy-dATP diphosphatase</fullName>
    </alternativeName>
    <alternativeName>
        <fullName evidence="17">7,8-dihydro-8-oxoguanine triphosphatase</fullName>
    </alternativeName>
    <alternativeName>
        <fullName evidence="16">8-oxo-dGTPase</fullName>
    </alternativeName>
    <alternativeName>
        <fullName evidence="19">Methylated purine nucleoside triphosphate hydrolase</fullName>
    </alternativeName>
    <alternativeName>
        <fullName evidence="15">Nucleoside diphosphate-linked moiety X motif 1</fullName>
    </alternativeName>
</protein>
<dbReference type="GO" id="GO:0046872">
    <property type="term" value="F:metal ion binding"/>
    <property type="evidence" value="ECO:0007669"/>
    <property type="project" value="UniProtKB-KW"/>
</dbReference>
<comment type="catalytic activity">
    <reaction evidence="20">
        <text>N(6)-methyl-ATP + H2O = N(6)-methyl-AMP + diphosphate + H(+)</text>
        <dbReference type="Rhea" id="RHEA:67608"/>
        <dbReference type="ChEBI" id="CHEBI:15377"/>
        <dbReference type="ChEBI" id="CHEBI:15378"/>
        <dbReference type="ChEBI" id="CHEBI:33019"/>
        <dbReference type="ChEBI" id="CHEBI:144842"/>
        <dbReference type="ChEBI" id="CHEBI:172873"/>
    </reaction>
    <physiologicalReaction direction="left-to-right" evidence="20">
        <dbReference type="Rhea" id="RHEA:67609"/>
    </physiologicalReaction>
</comment>
<evidence type="ECO:0000256" key="13">
    <source>
        <dbReference type="ARBA" id="ARBA00026103"/>
    </source>
</evidence>
<dbReference type="InterPro" id="IPR003563">
    <property type="entry name" value="8ODP"/>
</dbReference>
<gene>
    <name evidence="25" type="ORF">WJX81_002265</name>
</gene>
<dbReference type="PROSITE" id="PS00893">
    <property type="entry name" value="NUDIX_BOX"/>
    <property type="match status" value="1"/>
</dbReference>
<comment type="function">
    <text evidence="23">Oxidized purine nucleoside triphosphate hydrolase which is a prominent sanitizer of the oxidized nucleotide pool. Catalyzes the hydrolysis of 2-oxo-dATP (2-hydroxy-dATP) into 2-oxo-dAMP. Also has a significant hydrolase activity toward 2-oxo-ATP, 8-oxo-dGTP and 8-oxo-dATP. Through the hydrolysis of oxidized purine nucleoside triphosphates, prevents their incorporation into DNA and the subsequent transversions A:T to C:G and G:C to T:A. Also catalyzes the hydrolysis of methylated purine nucleoside triphosphate preventing their integration into DNA. Through this antimutagenic activity protects cells from oxidative stress.</text>
</comment>
<evidence type="ECO:0000256" key="23">
    <source>
        <dbReference type="ARBA" id="ARBA00053094"/>
    </source>
</evidence>
<dbReference type="GO" id="GO:0008413">
    <property type="term" value="F:8-oxo-7,8-dihydroguanosine triphosphate pyrophosphatase activity"/>
    <property type="evidence" value="ECO:0007669"/>
    <property type="project" value="InterPro"/>
</dbReference>
<evidence type="ECO:0000256" key="17">
    <source>
        <dbReference type="ARBA" id="ARBA00030682"/>
    </source>
</evidence>
<comment type="similarity">
    <text evidence="3">Belongs to the Nudix hydrolase family.</text>
</comment>
<keyword evidence="8" id="KW-0539">Nucleus</keyword>
<dbReference type="GO" id="GO:0005737">
    <property type="term" value="C:cytoplasm"/>
    <property type="evidence" value="ECO:0007669"/>
    <property type="project" value="TreeGrafter"/>
</dbReference>
<evidence type="ECO:0000256" key="15">
    <source>
        <dbReference type="ARBA" id="ARBA00029673"/>
    </source>
</evidence>
<dbReference type="AlphaFoldDB" id="A0AAW1S9H3"/>
<evidence type="ECO:0000256" key="2">
    <source>
        <dbReference type="ARBA" id="ARBA00004123"/>
    </source>
</evidence>
<dbReference type="CDD" id="cd03427">
    <property type="entry name" value="NUDIX_MTH1_Nudt1"/>
    <property type="match status" value="1"/>
</dbReference>
<dbReference type="PANTHER" id="PTHR43758:SF2">
    <property type="entry name" value="OXIDIZED PURINE NUCLEOSIDE TRIPHOSPHATE HYDROLASE"/>
    <property type="match status" value="1"/>
</dbReference>
<evidence type="ECO:0000256" key="5">
    <source>
        <dbReference type="ARBA" id="ARBA00022723"/>
    </source>
</evidence>
<evidence type="ECO:0000256" key="20">
    <source>
        <dbReference type="ARBA" id="ARBA00048002"/>
    </source>
</evidence>
<dbReference type="InterPro" id="IPR000086">
    <property type="entry name" value="NUDIX_hydrolase_dom"/>
</dbReference>
<dbReference type="PROSITE" id="PS51462">
    <property type="entry name" value="NUDIX"/>
    <property type="match status" value="1"/>
</dbReference>
<evidence type="ECO:0000256" key="16">
    <source>
        <dbReference type="ARBA" id="ARBA00030634"/>
    </source>
</evidence>